<dbReference type="OrthoDB" id="9924645at2"/>
<protein>
    <submittedName>
        <fullName evidence="1">Uncharacterized protein</fullName>
    </submittedName>
</protein>
<sequence>MRTVSITAVVARFFAAVEVREIIAVESFTAAFRLHLNAWRMRLGMLCYPGLSPLRVVTLDDGTMDKMSWMHGIKRGSQLGIRRGSLQPQWIPSRCVSDRGRA</sequence>
<dbReference type="EMBL" id="SJPV01000011">
    <property type="protein sequence ID" value="TWU33016.1"/>
    <property type="molecule type" value="Genomic_DNA"/>
</dbReference>
<comment type="caution">
    <text evidence="1">The sequence shown here is derived from an EMBL/GenBank/DDBJ whole genome shotgun (WGS) entry which is preliminary data.</text>
</comment>
<evidence type="ECO:0000313" key="2">
    <source>
        <dbReference type="Proteomes" id="UP000319143"/>
    </source>
</evidence>
<accession>A0A5C6DCR6</accession>
<evidence type="ECO:0000313" key="1">
    <source>
        <dbReference type="EMBL" id="TWU33016.1"/>
    </source>
</evidence>
<name>A0A5C6DCR6_9BACT</name>
<organism evidence="1 2">
    <name type="scientific">Novipirellula artificiosorum</name>
    <dbReference type="NCBI Taxonomy" id="2528016"/>
    <lineage>
        <taxon>Bacteria</taxon>
        <taxon>Pseudomonadati</taxon>
        <taxon>Planctomycetota</taxon>
        <taxon>Planctomycetia</taxon>
        <taxon>Pirellulales</taxon>
        <taxon>Pirellulaceae</taxon>
        <taxon>Novipirellula</taxon>
    </lineage>
</organism>
<keyword evidence="2" id="KW-1185">Reference proteome</keyword>
<proteinExistence type="predicted"/>
<dbReference type="RefSeq" id="WP_146530183.1">
    <property type="nucleotide sequence ID" value="NZ_SJPV01000011.1"/>
</dbReference>
<reference evidence="1 2" key="1">
    <citation type="submission" date="2019-02" db="EMBL/GenBank/DDBJ databases">
        <title>Deep-cultivation of Planctomycetes and their phenomic and genomic characterization uncovers novel biology.</title>
        <authorList>
            <person name="Wiegand S."/>
            <person name="Jogler M."/>
            <person name="Boedeker C."/>
            <person name="Pinto D."/>
            <person name="Vollmers J."/>
            <person name="Rivas-Marin E."/>
            <person name="Kohn T."/>
            <person name="Peeters S.H."/>
            <person name="Heuer A."/>
            <person name="Rast P."/>
            <person name="Oberbeckmann S."/>
            <person name="Bunk B."/>
            <person name="Jeske O."/>
            <person name="Meyerdierks A."/>
            <person name="Storesund J.E."/>
            <person name="Kallscheuer N."/>
            <person name="Luecker S."/>
            <person name="Lage O.M."/>
            <person name="Pohl T."/>
            <person name="Merkel B.J."/>
            <person name="Hornburger P."/>
            <person name="Mueller R.-W."/>
            <person name="Bruemmer F."/>
            <person name="Labrenz M."/>
            <person name="Spormann A.M."/>
            <person name="Op Den Camp H."/>
            <person name="Overmann J."/>
            <person name="Amann R."/>
            <person name="Jetten M.S.M."/>
            <person name="Mascher T."/>
            <person name="Medema M.H."/>
            <person name="Devos D.P."/>
            <person name="Kaster A.-K."/>
            <person name="Ovreas L."/>
            <person name="Rohde M."/>
            <person name="Galperin M.Y."/>
            <person name="Jogler C."/>
        </authorList>
    </citation>
    <scope>NUCLEOTIDE SEQUENCE [LARGE SCALE GENOMIC DNA]</scope>
    <source>
        <strain evidence="1 2">Poly41</strain>
    </source>
</reference>
<dbReference type="AlphaFoldDB" id="A0A5C6DCR6"/>
<dbReference type="Proteomes" id="UP000319143">
    <property type="component" value="Unassembled WGS sequence"/>
</dbReference>
<gene>
    <name evidence="1" type="ORF">Poly41_53950</name>
</gene>